<dbReference type="EMBL" id="CAKLCM010000002">
    <property type="protein sequence ID" value="CAH0526880.1"/>
    <property type="molecule type" value="Genomic_DNA"/>
</dbReference>
<sequence length="507" mass="56377">MFKTLLARFNPKISAKTPYVVVIQSDSVYLSELGQSEVVRVDVTARNWALSVEQILKQIKESSRAIQIVLGSQMYQNYQIDTPKLPKPEWPQALPYLLREVISERVTDIVADAIELPSQNKTSAYVVKKVDVLSIASLIEKAGHTLHSIIPEEMIWGQALPDENNVVLLQRGRFENYRVSAFMEQRPIFQRMIRGVSGPVIKSDNLGLEVDSLALELQRSLDYLSSQFKTGGVHILRCCCDEEPEPELAKALSDRLSVQVIPLIEERTGGNGELLARLASGLSQSLDVNLYPAYLKPQKERFPLESMLALWGISAAILLAAYGYTHYQVTQLTPQLTLNSTRSEQLRNELIESQSALEKHKPSPVIVAAVARLKREIAATKEALHAVDEYDTGQQVGYSSLMKALAKLGRSDISLQSISLNQQHMDVSGLARSASVIPNWVSQFKSEPSLVGRTFESLKIGRNDQDIVTFELQTKPAMDGARSALDLNTIPNQAEPIADSSDRVEEE</sequence>
<dbReference type="SUPFAM" id="SSF53067">
    <property type="entry name" value="Actin-like ATPase domain"/>
    <property type="match status" value="1"/>
</dbReference>
<proteinExistence type="predicted"/>
<evidence type="ECO:0000313" key="1">
    <source>
        <dbReference type="EMBL" id="CAH0526880.1"/>
    </source>
</evidence>
<dbReference type="PIRSF" id="PIRSF028153">
    <property type="entry name" value="MSHA_biogenesis_protein_MshI"/>
    <property type="match status" value="1"/>
</dbReference>
<reference evidence="1" key="1">
    <citation type="submission" date="2021-12" db="EMBL/GenBank/DDBJ databases">
        <authorList>
            <person name="Rodrigo-Torres L."/>
            <person name="Arahal R. D."/>
            <person name="Lucena T."/>
        </authorList>
    </citation>
    <scope>NUCLEOTIDE SEQUENCE</scope>
    <source>
        <strain evidence="1">CECT 8226</strain>
    </source>
</reference>
<evidence type="ECO:0008006" key="3">
    <source>
        <dbReference type="Google" id="ProtNLM"/>
    </source>
</evidence>
<accession>A0ABM8ZJ69</accession>
<protein>
    <recommendedName>
        <fullName evidence="3">MSHA biogenesis protein MshI</fullName>
    </recommendedName>
</protein>
<keyword evidence="2" id="KW-1185">Reference proteome</keyword>
<dbReference type="Proteomes" id="UP000838160">
    <property type="component" value="Unassembled WGS sequence"/>
</dbReference>
<dbReference type="InterPro" id="IPR043129">
    <property type="entry name" value="ATPase_NBD"/>
</dbReference>
<gene>
    <name evidence="1" type="ORF">VHP8226_02256</name>
</gene>
<organism evidence="1 2">
    <name type="scientific">Vibrio hippocampi</name>
    <dbReference type="NCBI Taxonomy" id="654686"/>
    <lineage>
        <taxon>Bacteria</taxon>
        <taxon>Pseudomonadati</taxon>
        <taxon>Pseudomonadota</taxon>
        <taxon>Gammaproteobacteria</taxon>
        <taxon>Vibrionales</taxon>
        <taxon>Vibrionaceae</taxon>
        <taxon>Vibrio</taxon>
    </lineage>
</organism>
<comment type="caution">
    <text evidence="1">The sequence shown here is derived from an EMBL/GenBank/DDBJ whole genome shotgun (WGS) entry which is preliminary data.</text>
</comment>
<name>A0ABM8ZJ69_9VIBR</name>
<evidence type="ECO:0000313" key="2">
    <source>
        <dbReference type="Proteomes" id="UP000838160"/>
    </source>
</evidence>
<dbReference type="Gene3D" id="3.30.420.380">
    <property type="match status" value="1"/>
</dbReference>
<dbReference type="InterPro" id="IPR016871">
    <property type="entry name" value="MSHA_biogenesis_MshI"/>
</dbReference>